<reference evidence="4" key="4">
    <citation type="submission" date="2020-05" db="EMBL/GenBank/DDBJ databases">
        <title>Complete genome sequence of Bradyrhizobium diazoefficiens XF6 isolated from soybean nodule.</title>
        <authorList>
            <person name="Noda R."/>
            <person name="Kakizaki K."/>
            <person name="Minamisawa K."/>
        </authorList>
    </citation>
    <scope>NUCLEOTIDE SEQUENCE</scope>
    <source>
        <strain evidence="4">XF6</strain>
    </source>
</reference>
<protein>
    <submittedName>
        <fullName evidence="3">Uncharacterized protein</fullName>
    </submittedName>
</protein>
<dbReference type="EMBL" id="AP023094">
    <property type="protein sequence ID" value="BCE46070.1"/>
    <property type="molecule type" value="Genomic_DNA"/>
</dbReference>
<dbReference type="RefSeq" id="WP_157839409.1">
    <property type="nucleotide sequence ID" value="NZ_AJQI01000258.1"/>
</dbReference>
<evidence type="ECO:0000313" key="2">
    <source>
        <dbReference type="EMBL" id="BCE19817.1"/>
    </source>
</evidence>
<evidence type="ECO:0000313" key="3">
    <source>
        <dbReference type="EMBL" id="BCE46070.1"/>
    </source>
</evidence>
<reference evidence="5" key="2">
    <citation type="submission" date="2020-05" db="EMBL/GenBank/DDBJ databases">
        <title>Complete genome sequence of Bradyrhizobium diazoefficiens XF10 isolated from soybean nodule.</title>
        <authorList>
            <person name="Noda R."/>
            <person name="Kakizaki K."/>
            <person name="Minamisawa K."/>
        </authorList>
    </citation>
    <scope>NUCLEOTIDE SEQUENCE</scope>
    <source>
        <strain evidence="5">XF10</strain>
    </source>
</reference>
<dbReference type="EMBL" id="AP023091">
    <property type="protein sequence ID" value="BCE19817.1"/>
    <property type="molecule type" value="Genomic_DNA"/>
</dbReference>
<organism evidence="3">
    <name type="scientific">Bradyrhizobium diazoefficiens</name>
    <dbReference type="NCBI Taxonomy" id="1355477"/>
    <lineage>
        <taxon>Bacteria</taxon>
        <taxon>Pseudomonadati</taxon>
        <taxon>Pseudomonadota</taxon>
        <taxon>Alphaproteobacteria</taxon>
        <taxon>Hyphomicrobiales</taxon>
        <taxon>Nitrobacteraceae</taxon>
        <taxon>Bradyrhizobium</taxon>
    </lineage>
</organism>
<accession>A0A809Z5Y5</accession>
<feature type="region of interest" description="Disordered" evidence="1">
    <location>
        <begin position="65"/>
        <end position="89"/>
    </location>
</feature>
<evidence type="ECO:0000313" key="5">
    <source>
        <dbReference type="EMBL" id="BCE89595.1"/>
    </source>
</evidence>
<name>A0A809Z5Y5_9BRAD</name>
<dbReference type="EMBL" id="AP023099">
    <property type="protein sequence ID" value="BCE89595.1"/>
    <property type="molecule type" value="Genomic_DNA"/>
</dbReference>
<sequence length="89" mass="9902">MLFRSLDNSSKTELLTFLVSRYDANPVALSDVAISRFIDANLRASGFDVRVSPSMFRRVLKLWNSPEGSPMATDNDPRFPPVDDGEALP</sequence>
<gene>
    <name evidence="5" type="ORF">XF10B_23930</name>
    <name evidence="2" type="ORF">XF1B_24980</name>
    <name evidence="3" type="ORF">XF4B_24190</name>
    <name evidence="4" type="ORF">XF6B_23620</name>
</gene>
<reference evidence="2" key="1">
    <citation type="submission" date="2020-05" db="EMBL/GenBank/DDBJ databases">
        <title>Complete genome sequence of Bradyrhizobium diazoefficiens XF1 isolated from soybean nodule.</title>
        <authorList>
            <person name="Noda R."/>
            <person name="Kakizaki K."/>
            <person name="Minamisawa K."/>
        </authorList>
    </citation>
    <scope>NUCLEOTIDE SEQUENCE</scope>
    <source>
        <strain evidence="2">XF1</strain>
    </source>
</reference>
<evidence type="ECO:0000256" key="1">
    <source>
        <dbReference type="SAM" id="MobiDB-lite"/>
    </source>
</evidence>
<dbReference type="AlphaFoldDB" id="A0A809Z5Y5"/>
<evidence type="ECO:0000313" key="4">
    <source>
        <dbReference type="EMBL" id="BCE63563.1"/>
    </source>
</evidence>
<proteinExistence type="predicted"/>
<dbReference type="EMBL" id="AP023096">
    <property type="protein sequence ID" value="BCE63563.1"/>
    <property type="molecule type" value="Genomic_DNA"/>
</dbReference>
<reference evidence="3" key="3">
    <citation type="submission" date="2020-05" db="EMBL/GenBank/DDBJ databases">
        <title>Complete genome sequence of Bradyrhizobium diazoefficiens XF4 isolated from soybean nodule.</title>
        <authorList>
            <person name="Noda R."/>
            <person name="Kakizaki K."/>
            <person name="Minamisawa K."/>
        </authorList>
    </citation>
    <scope>NUCLEOTIDE SEQUENCE</scope>
    <source>
        <strain evidence="3">XF4</strain>
    </source>
</reference>